<comment type="subcellular location">
    <subcellularLocation>
        <location evidence="1">Cell outer membrane</location>
        <topology evidence="1">Multi-pass membrane protein</topology>
    </subcellularLocation>
</comment>
<comment type="caution">
    <text evidence="11">The sequence shown here is derived from an EMBL/GenBank/DDBJ whole genome shotgun (WGS) entry which is preliminary data.</text>
</comment>
<dbReference type="PANTHER" id="PTHR38762:SF1">
    <property type="entry name" value="CRYPTIC OUTER MEMBRANE PORIN BGLH-RELATED"/>
    <property type="match status" value="1"/>
</dbReference>
<keyword evidence="3" id="KW-0813">Transport</keyword>
<evidence type="ECO:0000256" key="5">
    <source>
        <dbReference type="ARBA" id="ARBA00022692"/>
    </source>
</evidence>
<evidence type="ECO:0000256" key="2">
    <source>
        <dbReference type="ARBA" id="ARBA00007055"/>
    </source>
</evidence>
<name>A0ABT1NBG8_9GAMM</name>
<keyword evidence="4" id="KW-1134">Transmembrane beta strand</keyword>
<keyword evidence="8" id="KW-0472">Membrane</keyword>
<evidence type="ECO:0000256" key="8">
    <source>
        <dbReference type="ARBA" id="ARBA00023136"/>
    </source>
</evidence>
<dbReference type="InterPro" id="IPR050286">
    <property type="entry name" value="G_neg_Bact_CarbUptk_Porin"/>
</dbReference>
<organism evidence="11 12">
    <name type="scientific">Photobacterium pectinilyticum</name>
    <dbReference type="NCBI Taxonomy" id="2906793"/>
    <lineage>
        <taxon>Bacteria</taxon>
        <taxon>Pseudomonadati</taxon>
        <taxon>Pseudomonadota</taxon>
        <taxon>Gammaproteobacteria</taxon>
        <taxon>Vibrionales</taxon>
        <taxon>Vibrionaceae</taxon>
        <taxon>Photobacterium</taxon>
    </lineage>
</organism>
<evidence type="ECO:0000256" key="9">
    <source>
        <dbReference type="ARBA" id="ARBA00023237"/>
    </source>
</evidence>
<dbReference type="RefSeq" id="WP_255044751.1">
    <property type="nucleotide sequence ID" value="NZ_JANEYT010000082.1"/>
</dbReference>
<keyword evidence="6" id="KW-0406">Ion transport</keyword>
<accession>A0ABT1NBG8</accession>
<dbReference type="InterPro" id="IPR003192">
    <property type="entry name" value="Porin_LamB"/>
</dbReference>
<dbReference type="Pfam" id="PF02264">
    <property type="entry name" value="LamB"/>
    <property type="match status" value="1"/>
</dbReference>
<gene>
    <name evidence="11" type="ORF">NHN17_21720</name>
</gene>
<dbReference type="InterPro" id="IPR036998">
    <property type="entry name" value="Porin_LamB_sf"/>
</dbReference>
<keyword evidence="10" id="KW-0732">Signal</keyword>
<dbReference type="PANTHER" id="PTHR38762">
    <property type="entry name" value="CRYPTIC OUTER MEMBRANE PORIN BGLH-RELATED"/>
    <property type="match status" value="1"/>
</dbReference>
<keyword evidence="7" id="KW-0626">Porin</keyword>
<evidence type="ECO:0000313" key="12">
    <source>
        <dbReference type="Proteomes" id="UP001524460"/>
    </source>
</evidence>
<evidence type="ECO:0000256" key="6">
    <source>
        <dbReference type="ARBA" id="ARBA00023065"/>
    </source>
</evidence>
<feature type="chain" id="PRO_5045170051" evidence="10">
    <location>
        <begin position="23"/>
        <end position="431"/>
    </location>
</feature>
<proteinExistence type="inferred from homology"/>
<evidence type="ECO:0000256" key="1">
    <source>
        <dbReference type="ARBA" id="ARBA00004571"/>
    </source>
</evidence>
<evidence type="ECO:0000256" key="7">
    <source>
        <dbReference type="ARBA" id="ARBA00023114"/>
    </source>
</evidence>
<dbReference type="SUPFAM" id="SSF56935">
    <property type="entry name" value="Porins"/>
    <property type="match status" value="1"/>
</dbReference>
<feature type="signal peptide" evidence="10">
    <location>
        <begin position="1"/>
        <end position="22"/>
    </location>
</feature>
<dbReference type="EMBL" id="JANEYT010000082">
    <property type="protein sequence ID" value="MCQ1060669.1"/>
    <property type="molecule type" value="Genomic_DNA"/>
</dbReference>
<evidence type="ECO:0000256" key="4">
    <source>
        <dbReference type="ARBA" id="ARBA00022452"/>
    </source>
</evidence>
<dbReference type="Gene3D" id="2.40.170.10">
    <property type="entry name" value="Porin, LamB type"/>
    <property type="match status" value="1"/>
</dbReference>
<keyword evidence="12" id="KW-1185">Reference proteome</keyword>
<dbReference type="Proteomes" id="UP001524460">
    <property type="component" value="Unassembled WGS sequence"/>
</dbReference>
<evidence type="ECO:0000313" key="11">
    <source>
        <dbReference type="EMBL" id="MCQ1060669.1"/>
    </source>
</evidence>
<keyword evidence="9" id="KW-0998">Cell outer membrane</keyword>
<sequence length="431" mass="47337">MKHKLVPVAAALLTALASHNVAAESATDIITDGWEVHGYASMNYRMVEGETVDTEYGRPDYKTAGTHGQSTNQVEFVIKKRTEHQNGVWSDFVVRSEYGNGNSYAYSSPGSQKQDHLDGQFEIKETFVEIGGISFLGEDTSVWGGQRFLNRSAGILSGEFWKQSSGVGAGVQTKLGGNTAGLAVVSADADGTIINDETDEDDNRIDRNTLTSVDLYYYGVQALGGSFDFDLKFMSQANNDDNGIGASITYNRDYYGLDGWTQTAVAYGTGIAQNRGVNFGSWSGGDDNSESIFFTSYGVLNISDNWQMGSEVTYIAALDELWGAEDLERMLIAVRPSYKVNDNLRLEMTASYGYENGKDGYWDRTGDDVKSEIWNVELAAPLTVNADYFGRPQIKPYVSHIMADDRESAKIIGIRNGDSETVIGVHTEIWF</sequence>
<keyword evidence="5" id="KW-0812">Transmembrane</keyword>
<protein>
    <submittedName>
        <fullName evidence="11">Carbohydrate porin</fullName>
    </submittedName>
</protein>
<evidence type="ECO:0000256" key="3">
    <source>
        <dbReference type="ARBA" id="ARBA00022448"/>
    </source>
</evidence>
<reference evidence="11 12" key="1">
    <citation type="submission" date="2022-07" db="EMBL/GenBank/DDBJ databases">
        <title>Photobacterium pectinilyticum sp. nov., a marine bacterium isolated from surface seawater of Qingdao offshore.</title>
        <authorList>
            <person name="Wang X."/>
        </authorList>
    </citation>
    <scope>NUCLEOTIDE SEQUENCE [LARGE SCALE GENOMIC DNA]</scope>
    <source>
        <strain evidence="11 12">ZSDE20</strain>
    </source>
</reference>
<evidence type="ECO:0000256" key="10">
    <source>
        <dbReference type="SAM" id="SignalP"/>
    </source>
</evidence>
<comment type="similarity">
    <text evidence="2">Belongs to the porin LamB (TC 1.B.3) family.</text>
</comment>